<proteinExistence type="predicted"/>
<organism evidence="1 2">
    <name type="scientific">Theobroma cacao</name>
    <name type="common">Cacao</name>
    <name type="synonym">Cocoa</name>
    <dbReference type="NCBI Taxonomy" id="3641"/>
    <lineage>
        <taxon>Eukaryota</taxon>
        <taxon>Viridiplantae</taxon>
        <taxon>Streptophyta</taxon>
        <taxon>Embryophyta</taxon>
        <taxon>Tracheophyta</taxon>
        <taxon>Spermatophyta</taxon>
        <taxon>Magnoliopsida</taxon>
        <taxon>eudicotyledons</taxon>
        <taxon>Gunneridae</taxon>
        <taxon>Pentapetalae</taxon>
        <taxon>rosids</taxon>
        <taxon>malvids</taxon>
        <taxon>Malvales</taxon>
        <taxon>Malvaceae</taxon>
        <taxon>Byttnerioideae</taxon>
        <taxon>Theobroma</taxon>
    </lineage>
</organism>
<dbReference type="InParanoid" id="A0A061FZN7"/>
<reference evidence="1 2" key="1">
    <citation type="journal article" date="2013" name="Genome Biol.">
        <title>The genome sequence of the most widely cultivated cacao type and its use to identify candidate genes regulating pod color.</title>
        <authorList>
            <person name="Motamayor J.C."/>
            <person name="Mockaitis K."/>
            <person name="Schmutz J."/>
            <person name="Haiminen N."/>
            <person name="Iii D.L."/>
            <person name="Cornejo O."/>
            <person name="Findley S.D."/>
            <person name="Zheng P."/>
            <person name="Utro F."/>
            <person name="Royaert S."/>
            <person name="Saski C."/>
            <person name="Jenkins J."/>
            <person name="Podicheti R."/>
            <person name="Zhao M."/>
            <person name="Scheffler B.E."/>
            <person name="Stack J.C."/>
            <person name="Feltus F.A."/>
            <person name="Mustiga G.M."/>
            <person name="Amores F."/>
            <person name="Phillips W."/>
            <person name="Marelli J.P."/>
            <person name="May G.D."/>
            <person name="Shapiro H."/>
            <person name="Ma J."/>
            <person name="Bustamante C.D."/>
            <person name="Schnell R.J."/>
            <person name="Main D."/>
            <person name="Gilbert D."/>
            <person name="Parida L."/>
            <person name="Kuhn D.N."/>
        </authorList>
    </citation>
    <scope>NUCLEOTIDE SEQUENCE [LARGE SCALE GENOMIC DNA]</scope>
    <source>
        <strain evidence="2">cv. Matina 1-6</strain>
    </source>
</reference>
<name>A0A061FZN7_THECC</name>
<keyword evidence="2" id="KW-1185">Reference proteome</keyword>
<protein>
    <submittedName>
        <fullName evidence="1">Uncharacterized protein</fullName>
    </submittedName>
</protein>
<dbReference type="HOGENOM" id="CLU_2745156_0_0_1"/>
<accession>A0A061FZN7</accession>
<dbReference type="Proteomes" id="UP000026915">
    <property type="component" value="Chromosome 3"/>
</dbReference>
<gene>
    <name evidence="1" type="ORF">TCM_015024</name>
</gene>
<evidence type="ECO:0000313" key="1">
    <source>
        <dbReference type="EMBL" id="EOY23010.1"/>
    </source>
</evidence>
<dbReference type="AlphaFoldDB" id="A0A061FZN7"/>
<dbReference type="EMBL" id="CM001881">
    <property type="protein sequence ID" value="EOY23010.1"/>
    <property type="molecule type" value="Genomic_DNA"/>
</dbReference>
<dbReference type="Gramene" id="EOY23010">
    <property type="protein sequence ID" value="EOY23010"/>
    <property type="gene ID" value="TCM_015024"/>
</dbReference>
<evidence type="ECO:0000313" key="2">
    <source>
        <dbReference type="Proteomes" id="UP000026915"/>
    </source>
</evidence>
<sequence>MRRFVELVLLRLEISEGREGPFLCLLMVVIKVVGDSLNASWMELGNLTGEVVEVKAGYGPCAREGSHSLGN</sequence>